<evidence type="ECO:0000313" key="3">
    <source>
        <dbReference type="EMBL" id="MBB5046608.1"/>
    </source>
</evidence>
<reference evidence="4 5" key="1">
    <citation type="submission" date="2020-08" db="EMBL/GenBank/DDBJ databases">
        <title>Genomic Encyclopedia of Type Strains, Phase IV (KMG-IV): sequencing the most valuable type-strain genomes for metagenomic binning, comparative biology and taxonomic classification.</title>
        <authorList>
            <person name="Goeker M."/>
        </authorList>
    </citation>
    <scope>NUCLEOTIDE SEQUENCE [LARGE SCALE GENOMIC DNA]</scope>
    <source>
        <strain evidence="4 5">DSM 12706</strain>
    </source>
</reference>
<evidence type="ECO:0000256" key="1">
    <source>
        <dbReference type="ARBA" id="ARBA00006484"/>
    </source>
</evidence>
<dbReference type="FunFam" id="3.40.50.720:FF:000084">
    <property type="entry name" value="Short-chain dehydrogenase reductase"/>
    <property type="match status" value="1"/>
</dbReference>
<dbReference type="AlphaFoldDB" id="A0A7W8DZ76"/>
<evidence type="ECO:0000313" key="4">
    <source>
        <dbReference type="EMBL" id="MBB5046611.1"/>
    </source>
</evidence>
<dbReference type="InterPro" id="IPR002347">
    <property type="entry name" value="SDR_fam"/>
</dbReference>
<evidence type="ECO:0000313" key="5">
    <source>
        <dbReference type="Proteomes" id="UP000542353"/>
    </source>
</evidence>
<dbReference type="InterPro" id="IPR020904">
    <property type="entry name" value="Sc_DH/Rdtase_CS"/>
</dbReference>
<dbReference type="InterPro" id="IPR036291">
    <property type="entry name" value="NAD(P)-bd_dom_sf"/>
</dbReference>
<comment type="caution">
    <text evidence="4">The sequence shown here is derived from an EMBL/GenBank/DDBJ whole genome shotgun (WGS) entry which is preliminary data.</text>
</comment>
<dbReference type="Proteomes" id="UP000542353">
    <property type="component" value="Unassembled WGS sequence"/>
</dbReference>
<feature type="domain" description="Ketoreductase" evidence="2">
    <location>
        <begin position="4"/>
        <end position="176"/>
    </location>
</feature>
<dbReference type="PANTHER" id="PTHR42879">
    <property type="entry name" value="3-OXOACYL-(ACYL-CARRIER-PROTEIN) REDUCTASE"/>
    <property type="match status" value="1"/>
</dbReference>
<dbReference type="PRINTS" id="PR00081">
    <property type="entry name" value="GDHRDH"/>
</dbReference>
<dbReference type="NCBIfam" id="TIGR01963">
    <property type="entry name" value="PHB_DH"/>
    <property type="match status" value="1"/>
</dbReference>
<dbReference type="Gene3D" id="3.40.50.720">
    <property type="entry name" value="NAD(P)-binding Rossmann-like Domain"/>
    <property type="match status" value="1"/>
</dbReference>
<comment type="similarity">
    <text evidence="1">Belongs to the short-chain dehydrogenases/reductases (SDR) family.</text>
</comment>
<keyword evidence="4" id="KW-0560">Oxidoreductase</keyword>
<dbReference type="Pfam" id="PF13561">
    <property type="entry name" value="adh_short_C2"/>
    <property type="match status" value="1"/>
</dbReference>
<name>A0A7W8DZ76_9BRAD</name>
<sequence>MKNRNALVTGSTSGIGLATARELANRGCHVMLNGFGDAAEIDRLCAEIAARSGTKVIHSGADLSRPEQIPAMLAQAVEAFGPLDIVVNNAGTQHVSPVQNFPDEKWDLLLAVNLSAAFHIIKAVVPGMMERGWGRIVNTSSVLGMVGAPHKPAYVASKHGLIGLTKSIAIEVAEHGVTCNAVCPGTVLTAIIEKQIAQQAVATGLREDQVMKEVFLREIPTKKMIPPEHLAATIAFLCSEEAGSITGAAIAVDGGYTAH</sequence>
<keyword evidence="5" id="KW-1185">Reference proteome</keyword>
<protein>
    <submittedName>
        <fullName evidence="4">3-hydroxybutyrate dehydrogenase</fullName>
        <ecNumber evidence="4">1.1.1.30</ecNumber>
    </submittedName>
</protein>
<dbReference type="InterPro" id="IPR050259">
    <property type="entry name" value="SDR"/>
</dbReference>
<dbReference type="PROSITE" id="PS00061">
    <property type="entry name" value="ADH_SHORT"/>
    <property type="match status" value="1"/>
</dbReference>
<dbReference type="InterPro" id="IPR011294">
    <property type="entry name" value="3-OHbutyrate_DH"/>
</dbReference>
<dbReference type="SMART" id="SM00822">
    <property type="entry name" value="PKS_KR"/>
    <property type="match status" value="1"/>
</dbReference>
<dbReference type="NCBIfam" id="NF009093">
    <property type="entry name" value="PRK12429.1"/>
    <property type="match status" value="1"/>
</dbReference>
<proteinExistence type="inferred from homology"/>
<dbReference type="EMBL" id="JACHIH010000005">
    <property type="protein sequence ID" value="MBB5046608.1"/>
    <property type="molecule type" value="Genomic_DNA"/>
</dbReference>
<dbReference type="EMBL" id="JACHIH010000005">
    <property type="protein sequence ID" value="MBB5046611.1"/>
    <property type="molecule type" value="Genomic_DNA"/>
</dbReference>
<evidence type="ECO:0000259" key="2">
    <source>
        <dbReference type="SMART" id="SM00822"/>
    </source>
</evidence>
<dbReference type="PRINTS" id="PR00080">
    <property type="entry name" value="SDRFAMILY"/>
</dbReference>
<dbReference type="InterPro" id="IPR057326">
    <property type="entry name" value="KR_dom"/>
</dbReference>
<dbReference type="EC" id="1.1.1.30" evidence="4"/>
<accession>A0A7W8DZ76</accession>
<dbReference type="SUPFAM" id="SSF51735">
    <property type="entry name" value="NAD(P)-binding Rossmann-fold domains"/>
    <property type="match status" value="1"/>
</dbReference>
<dbReference type="GO" id="GO:0032787">
    <property type="term" value="P:monocarboxylic acid metabolic process"/>
    <property type="evidence" value="ECO:0007669"/>
    <property type="project" value="UniProtKB-ARBA"/>
</dbReference>
<organism evidence="4 5">
    <name type="scientific">Rhodopseudomonas rhenobacensis</name>
    <dbReference type="NCBI Taxonomy" id="87461"/>
    <lineage>
        <taxon>Bacteria</taxon>
        <taxon>Pseudomonadati</taxon>
        <taxon>Pseudomonadota</taxon>
        <taxon>Alphaproteobacteria</taxon>
        <taxon>Hyphomicrobiales</taxon>
        <taxon>Nitrobacteraceae</taxon>
        <taxon>Rhodopseudomonas</taxon>
    </lineage>
</organism>
<gene>
    <name evidence="3" type="ORF">HNR60_001356</name>
    <name evidence="4" type="ORF">HNR60_001359</name>
</gene>
<dbReference type="PANTHER" id="PTHR42879:SF2">
    <property type="entry name" value="3-OXOACYL-[ACYL-CARRIER-PROTEIN] REDUCTASE FABG"/>
    <property type="match status" value="1"/>
</dbReference>
<dbReference type="GO" id="GO:0003858">
    <property type="term" value="F:3-hydroxybutyrate dehydrogenase activity"/>
    <property type="evidence" value="ECO:0007669"/>
    <property type="project" value="UniProtKB-EC"/>
</dbReference>
<dbReference type="RefSeq" id="WP_184255692.1">
    <property type="nucleotide sequence ID" value="NZ_JACHIH010000005.1"/>
</dbReference>